<dbReference type="AlphaFoldDB" id="A0A6I2F852"/>
<dbReference type="SFLD" id="SFLDS00001">
    <property type="entry name" value="Enolase"/>
    <property type="match status" value="1"/>
</dbReference>
<feature type="domain" description="Mandelate racemase/muconate lactonizing enzyme C-terminal" evidence="4">
    <location>
        <begin position="156"/>
        <end position="250"/>
    </location>
</feature>
<comment type="caution">
    <text evidence="5">The sequence shown here is derived from an EMBL/GenBank/DDBJ whole genome shotgun (WGS) entry which is preliminary data.</text>
</comment>
<keyword evidence="6" id="KW-1185">Reference proteome</keyword>
<dbReference type="SUPFAM" id="SSF51604">
    <property type="entry name" value="Enolase C-terminal domain-like"/>
    <property type="match status" value="1"/>
</dbReference>
<dbReference type="GO" id="GO:0008872">
    <property type="term" value="F:glucarate dehydratase activity"/>
    <property type="evidence" value="ECO:0007669"/>
    <property type="project" value="UniProtKB-EC"/>
</dbReference>
<evidence type="ECO:0000256" key="1">
    <source>
        <dbReference type="ARBA" id="ARBA00001426"/>
    </source>
</evidence>
<dbReference type="InterPro" id="IPR034593">
    <property type="entry name" value="DgoD-like"/>
</dbReference>
<comment type="pathway">
    <text evidence="2">Carbohydrate acid metabolism; D-glucarate degradation; 2,5-dioxopentanoate from D-glucarate: step 1/2.</text>
</comment>
<evidence type="ECO:0000256" key="3">
    <source>
        <dbReference type="ARBA" id="ARBA00011973"/>
    </source>
</evidence>
<proteinExistence type="predicted"/>
<accession>A0A6I2F852</accession>
<dbReference type="InterPro" id="IPR029017">
    <property type="entry name" value="Enolase-like_N"/>
</dbReference>
<dbReference type="Proteomes" id="UP000431080">
    <property type="component" value="Unassembled WGS sequence"/>
</dbReference>
<dbReference type="PANTHER" id="PTHR48080">
    <property type="entry name" value="D-GALACTONATE DEHYDRATASE-RELATED"/>
    <property type="match status" value="1"/>
</dbReference>
<dbReference type="Pfam" id="PF13378">
    <property type="entry name" value="MR_MLE_C"/>
    <property type="match status" value="1"/>
</dbReference>
<dbReference type="EC" id="4.2.1.40" evidence="3"/>
<dbReference type="Gene3D" id="3.30.390.10">
    <property type="entry name" value="Enolase-like, N-terminal domain"/>
    <property type="match status" value="1"/>
</dbReference>
<dbReference type="EMBL" id="WJIF01000004">
    <property type="protein sequence ID" value="MRG59957.1"/>
    <property type="molecule type" value="Genomic_DNA"/>
</dbReference>
<dbReference type="RefSeq" id="WP_153684429.1">
    <property type="nucleotide sequence ID" value="NZ_WJIF01000004.1"/>
</dbReference>
<dbReference type="InterPro" id="IPR029065">
    <property type="entry name" value="Enolase_C-like"/>
</dbReference>
<organism evidence="5 6">
    <name type="scientific">Agromyces agglutinans</name>
    <dbReference type="NCBI Taxonomy" id="2662258"/>
    <lineage>
        <taxon>Bacteria</taxon>
        <taxon>Bacillati</taxon>
        <taxon>Actinomycetota</taxon>
        <taxon>Actinomycetes</taxon>
        <taxon>Micrococcales</taxon>
        <taxon>Microbacteriaceae</taxon>
        <taxon>Agromyces</taxon>
    </lineage>
</organism>
<dbReference type="SMART" id="SM00922">
    <property type="entry name" value="MR_MLE"/>
    <property type="match status" value="1"/>
</dbReference>
<dbReference type="InterPro" id="IPR036849">
    <property type="entry name" value="Enolase-like_C_sf"/>
</dbReference>
<evidence type="ECO:0000256" key="2">
    <source>
        <dbReference type="ARBA" id="ARBA00005183"/>
    </source>
</evidence>
<reference evidence="5 6" key="1">
    <citation type="submission" date="2019-10" db="EMBL/GenBank/DDBJ databases">
        <authorList>
            <person name="Nie G."/>
            <person name="Ming H."/>
            <person name="Yi B."/>
        </authorList>
    </citation>
    <scope>NUCLEOTIDE SEQUENCE [LARGE SCALE GENOMIC DNA]</scope>
    <source>
        <strain evidence="5 6">CFH 90414</strain>
    </source>
</reference>
<dbReference type="PANTHER" id="PTHR48080:SF4">
    <property type="entry name" value="GLUCARATE DEHYDRATASE"/>
    <property type="match status" value="1"/>
</dbReference>
<evidence type="ECO:0000313" key="5">
    <source>
        <dbReference type="EMBL" id="MRG59957.1"/>
    </source>
</evidence>
<dbReference type="SFLD" id="SFLDG00055">
    <property type="entry name" value="glucarate_dehydratase"/>
    <property type="match status" value="1"/>
</dbReference>
<sequence length="408" mass="43349">MSRIRTVEVVPMAFPDPPLLNSWGVHEPLALRTLTILTLDDGTVGYGETSGEQPLLGRLQAAAARVVGRRVDDPRSIEEAVHDGLGPDVSPVERRKTYAPFEVAALDALGRLEGVPVSDLLGGRVRDRIDFAGYLFFKWAGHPGGVPDGWGAAEDAEALARLAGRLVDAYGFRSLKLKAGVYPPDREVAAMHALAKAQPGVPLRIDPNGAWRVDTAIEVASRLEGVAEYLEDPTLGLDGMAAVRAATRLPLATNMAVVSPETLGPAVEAGAVDIVLADHHYWGGLAATRSLGRECAEYGLGLSMHSNSHLGVTLAAMVHAAAATPELDHACDTHYPWNADSDIVVPGSIAIVDGAVAVPEGPGLGVDVRRDVVDRLHRAYLESGRTVRDDTAYARTVDPGYDPTLPRF</sequence>
<gene>
    <name evidence="5" type="ORF">GE115_08760</name>
</gene>
<dbReference type="InterPro" id="IPR013342">
    <property type="entry name" value="Mandelate_racemase_C"/>
</dbReference>
<protein>
    <recommendedName>
        <fullName evidence="3">glucarate dehydratase</fullName>
        <ecNumber evidence="3">4.2.1.40</ecNumber>
    </recommendedName>
</protein>
<comment type="catalytic activity">
    <reaction evidence="1">
        <text>D-glucarate = 5-dehydro-4-deoxy-D-glucarate + H2O</text>
        <dbReference type="Rhea" id="RHEA:14573"/>
        <dbReference type="ChEBI" id="CHEBI:15377"/>
        <dbReference type="ChEBI" id="CHEBI:30612"/>
        <dbReference type="ChEBI" id="CHEBI:42819"/>
        <dbReference type="EC" id="4.2.1.40"/>
    </reaction>
</comment>
<evidence type="ECO:0000259" key="4">
    <source>
        <dbReference type="SMART" id="SM00922"/>
    </source>
</evidence>
<dbReference type="SUPFAM" id="SSF54826">
    <property type="entry name" value="Enolase N-terminal domain-like"/>
    <property type="match status" value="1"/>
</dbReference>
<dbReference type="Gene3D" id="3.20.20.120">
    <property type="entry name" value="Enolase-like C-terminal domain"/>
    <property type="match status" value="1"/>
</dbReference>
<evidence type="ECO:0000313" key="6">
    <source>
        <dbReference type="Proteomes" id="UP000431080"/>
    </source>
</evidence>
<name>A0A6I2F852_9MICO</name>